<evidence type="ECO:0000256" key="1">
    <source>
        <dbReference type="SAM" id="MobiDB-lite"/>
    </source>
</evidence>
<dbReference type="EMBL" id="BAAAUG010000060">
    <property type="protein sequence ID" value="GAA3110072.1"/>
    <property type="molecule type" value="Genomic_DNA"/>
</dbReference>
<evidence type="ECO:0008006" key="4">
    <source>
        <dbReference type="Google" id="ProtNLM"/>
    </source>
</evidence>
<comment type="caution">
    <text evidence="2">The sequence shown here is derived from an EMBL/GenBank/DDBJ whole genome shotgun (WGS) entry which is preliminary data.</text>
</comment>
<proteinExistence type="predicted"/>
<sequence length="55" mass="6171">MLRRQYSSVLIKTPSQSKTTARGAQDRILFSVTLAMLLEVEIRQEVPGHRGDGQT</sequence>
<name>A0ABP6MFQ2_9ACTN</name>
<reference evidence="3" key="1">
    <citation type="journal article" date="2019" name="Int. J. Syst. Evol. Microbiol.">
        <title>The Global Catalogue of Microorganisms (GCM) 10K type strain sequencing project: providing services to taxonomists for standard genome sequencing and annotation.</title>
        <authorList>
            <consortium name="The Broad Institute Genomics Platform"/>
            <consortium name="The Broad Institute Genome Sequencing Center for Infectious Disease"/>
            <person name="Wu L."/>
            <person name="Ma J."/>
        </authorList>
    </citation>
    <scope>NUCLEOTIDE SEQUENCE [LARGE SCALE GENOMIC DNA]</scope>
    <source>
        <strain evidence="3">JCM 9092</strain>
    </source>
</reference>
<dbReference type="Proteomes" id="UP001501637">
    <property type="component" value="Unassembled WGS sequence"/>
</dbReference>
<protein>
    <recommendedName>
        <fullName evidence="4">Transposase</fullName>
    </recommendedName>
</protein>
<evidence type="ECO:0000313" key="2">
    <source>
        <dbReference type="EMBL" id="GAA3110072.1"/>
    </source>
</evidence>
<feature type="region of interest" description="Disordered" evidence="1">
    <location>
        <begin position="1"/>
        <end position="22"/>
    </location>
</feature>
<accession>A0ABP6MFQ2</accession>
<keyword evidence="3" id="KW-1185">Reference proteome</keyword>
<organism evidence="2 3">
    <name type="scientific">Streptomyces rectiviolaceus</name>
    <dbReference type="NCBI Taxonomy" id="332591"/>
    <lineage>
        <taxon>Bacteria</taxon>
        <taxon>Bacillati</taxon>
        <taxon>Actinomycetota</taxon>
        <taxon>Actinomycetes</taxon>
        <taxon>Kitasatosporales</taxon>
        <taxon>Streptomycetaceae</taxon>
        <taxon>Streptomyces</taxon>
    </lineage>
</organism>
<evidence type="ECO:0000313" key="3">
    <source>
        <dbReference type="Proteomes" id="UP001501637"/>
    </source>
</evidence>
<gene>
    <name evidence="2" type="ORF">GCM10010449_35650</name>
</gene>